<dbReference type="EMBL" id="JAELXS010000001">
    <property type="protein sequence ID" value="MBJ6120702.1"/>
    <property type="molecule type" value="Genomic_DNA"/>
</dbReference>
<evidence type="ECO:0000256" key="1">
    <source>
        <dbReference type="SAM" id="Phobius"/>
    </source>
</evidence>
<sequence>MRDRLLTSIAVAGFTFGTATHAWNFVRFGWWPYRCGPAILTLFWNALMLLDAIVVLLLLTRRRAGLAMGIAVMTLDVVANSYAWRVLGYDGFDIAVPIQAAFLVFLLIAWRTLAGRRRAV</sequence>
<keyword evidence="1" id="KW-0472">Membrane</keyword>
<evidence type="ECO:0008006" key="4">
    <source>
        <dbReference type="Google" id="ProtNLM"/>
    </source>
</evidence>
<organism evidence="2 3">
    <name type="scientific">Sphingomonas mollis</name>
    <dbReference type="NCBI Taxonomy" id="2795726"/>
    <lineage>
        <taxon>Bacteria</taxon>
        <taxon>Pseudomonadati</taxon>
        <taxon>Pseudomonadota</taxon>
        <taxon>Alphaproteobacteria</taxon>
        <taxon>Sphingomonadales</taxon>
        <taxon>Sphingomonadaceae</taxon>
        <taxon>Sphingomonas</taxon>
    </lineage>
</organism>
<dbReference type="Proteomes" id="UP000640426">
    <property type="component" value="Unassembled WGS sequence"/>
</dbReference>
<keyword evidence="3" id="KW-1185">Reference proteome</keyword>
<accession>A0ABS0XKY1</accession>
<keyword evidence="1" id="KW-1133">Transmembrane helix</keyword>
<reference evidence="3" key="1">
    <citation type="submission" date="2020-12" db="EMBL/GenBank/DDBJ databases">
        <title>Hymenobacter sp.</title>
        <authorList>
            <person name="Kim M.K."/>
        </authorList>
    </citation>
    <scope>NUCLEOTIDE SEQUENCE [LARGE SCALE GENOMIC DNA]</scope>
    <source>
        <strain evidence="3">BT553</strain>
    </source>
</reference>
<evidence type="ECO:0000313" key="2">
    <source>
        <dbReference type="EMBL" id="MBJ6120702.1"/>
    </source>
</evidence>
<feature type="transmembrane region" description="Helical" evidence="1">
    <location>
        <begin position="38"/>
        <end position="59"/>
    </location>
</feature>
<feature type="transmembrane region" description="Helical" evidence="1">
    <location>
        <begin position="96"/>
        <end position="114"/>
    </location>
</feature>
<keyword evidence="1" id="KW-0812">Transmembrane</keyword>
<dbReference type="RefSeq" id="WP_199034742.1">
    <property type="nucleotide sequence ID" value="NZ_JAELXS010000001.1"/>
</dbReference>
<feature type="transmembrane region" description="Helical" evidence="1">
    <location>
        <begin position="66"/>
        <end position="84"/>
    </location>
</feature>
<proteinExistence type="predicted"/>
<name>A0ABS0XKY1_9SPHN</name>
<protein>
    <recommendedName>
        <fullName evidence="4">Tryptophan-rich sensory protein</fullName>
    </recommendedName>
</protein>
<evidence type="ECO:0000313" key="3">
    <source>
        <dbReference type="Proteomes" id="UP000640426"/>
    </source>
</evidence>
<comment type="caution">
    <text evidence="2">The sequence shown here is derived from an EMBL/GenBank/DDBJ whole genome shotgun (WGS) entry which is preliminary data.</text>
</comment>
<gene>
    <name evidence="2" type="ORF">JAO74_02730</name>
</gene>